<sequence length="179" mass="20212">MHGLTPLFNAIMWGTIDTVKLLLEKGADWNAVDRFRRTPLFYAMEYGNVKAANVLLALGAEADIRDYEGWTPLSVAAGHLYEWRPRHTKNAPALISLLLDRRADINTKDRADRTPLIWVTLNKWWIPQDSSRIMNVILAHKGVEINWQAKDGSTASSIAVKRKLSEAEEILRAHGAIDI</sequence>
<dbReference type="STRING" id="1076935.U4LCD3"/>
<proteinExistence type="predicted"/>
<feature type="repeat" description="ANK" evidence="3">
    <location>
        <begin position="2"/>
        <end position="34"/>
    </location>
</feature>
<dbReference type="EMBL" id="HF936418">
    <property type="protein sequence ID" value="CCX16496.1"/>
    <property type="molecule type" value="Genomic_DNA"/>
</dbReference>
<evidence type="ECO:0000313" key="5">
    <source>
        <dbReference type="Proteomes" id="UP000018144"/>
    </source>
</evidence>
<name>U4LCD3_PYROM</name>
<organism evidence="4 5">
    <name type="scientific">Pyronema omphalodes (strain CBS 100304)</name>
    <name type="common">Pyronema confluens</name>
    <dbReference type="NCBI Taxonomy" id="1076935"/>
    <lineage>
        <taxon>Eukaryota</taxon>
        <taxon>Fungi</taxon>
        <taxon>Dikarya</taxon>
        <taxon>Ascomycota</taxon>
        <taxon>Pezizomycotina</taxon>
        <taxon>Pezizomycetes</taxon>
        <taxon>Pezizales</taxon>
        <taxon>Pyronemataceae</taxon>
        <taxon>Pyronema</taxon>
    </lineage>
</organism>
<evidence type="ECO:0000313" key="4">
    <source>
        <dbReference type="EMBL" id="CCX16496.1"/>
    </source>
</evidence>
<dbReference type="PANTHER" id="PTHR24198:SF165">
    <property type="entry name" value="ANKYRIN REPEAT-CONTAINING PROTEIN-RELATED"/>
    <property type="match status" value="1"/>
</dbReference>
<dbReference type="Gene3D" id="1.25.40.20">
    <property type="entry name" value="Ankyrin repeat-containing domain"/>
    <property type="match status" value="2"/>
</dbReference>
<evidence type="ECO:0000256" key="3">
    <source>
        <dbReference type="PROSITE-ProRule" id="PRU00023"/>
    </source>
</evidence>
<dbReference type="PANTHER" id="PTHR24198">
    <property type="entry name" value="ANKYRIN REPEAT AND PROTEIN KINASE DOMAIN-CONTAINING PROTEIN"/>
    <property type="match status" value="1"/>
</dbReference>
<feature type="repeat" description="ANK" evidence="3">
    <location>
        <begin position="35"/>
        <end position="67"/>
    </location>
</feature>
<keyword evidence="1" id="KW-0677">Repeat</keyword>
<dbReference type="SUPFAM" id="SSF48403">
    <property type="entry name" value="Ankyrin repeat"/>
    <property type="match status" value="1"/>
</dbReference>
<dbReference type="InterPro" id="IPR036770">
    <property type="entry name" value="Ankyrin_rpt-contain_sf"/>
</dbReference>
<dbReference type="PROSITE" id="PS50088">
    <property type="entry name" value="ANK_REPEAT"/>
    <property type="match status" value="2"/>
</dbReference>
<dbReference type="eggNOG" id="KOG4177">
    <property type="taxonomic scope" value="Eukaryota"/>
</dbReference>
<evidence type="ECO:0000256" key="2">
    <source>
        <dbReference type="ARBA" id="ARBA00023043"/>
    </source>
</evidence>
<dbReference type="Pfam" id="PF12796">
    <property type="entry name" value="Ank_2"/>
    <property type="match status" value="1"/>
</dbReference>
<evidence type="ECO:0000256" key="1">
    <source>
        <dbReference type="ARBA" id="ARBA00022737"/>
    </source>
</evidence>
<dbReference type="SMART" id="SM00248">
    <property type="entry name" value="ANK"/>
    <property type="match status" value="4"/>
</dbReference>
<dbReference type="OrthoDB" id="341259at2759"/>
<keyword evidence="5" id="KW-1185">Reference proteome</keyword>
<accession>U4LCD3</accession>
<reference evidence="4 5" key="1">
    <citation type="journal article" date="2013" name="PLoS Genet.">
        <title>The genome and development-dependent transcriptomes of Pyronema confluens: a window into fungal evolution.</title>
        <authorList>
            <person name="Traeger S."/>
            <person name="Altegoer F."/>
            <person name="Freitag M."/>
            <person name="Gabaldon T."/>
            <person name="Kempken F."/>
            <person name="Kumar A."/>
            <person name="Marcet-Houben M."/>
            <person name="Poggeler S."/>
            <person name="Stajich J.E."/>
            <person name="Nowrousian M."/>
        </authorList>
    </citation>
    <scope>NUCLEOTIDE SEQUENCE [LARGE SCALE GENOMIC DNA]</scope>
    <source>
        <strain evidence="5">CBS 100304</strain>
        <tissue evidence="4">Vegetative mycelium</tissue>
    </source>
</reference>
<dbReference type="InterPro" id="IPR002110">
    <property type="entry name" value="Ankyrin_rpt"/>
</dbReference>
<keyword evidence="2 3" id="KW-0040">ANK repeat</keyword>
<gene>
    <name evidence="4" type="ORF">PCON_03139</name>
</gene>
<protein>
    <submittedName>
        <fullName evidence="4">Similar to Ankyrin-2 acc. no. Q8C8R3</fullName>
    </submittedName>
</protein>
<dbReference type="AlphaFoldDB" id="U4LCD3"/>
<dbReference type="PROSITE" id="PS50297">
    <property type="entry name" value="ANK_REP_REGION"/>
    <property type="match status" value="2"/>
</dbReference>
<dbReference type="Proteomes" id="UP000018144">
    <property type="component" value="Unassembled WGS sequence"/>
</dbReference>